<dbReference type="InterPro" id="IPR050907">
    <property type="entry name" value="SRSF"/>
</dbReference>
<dbReference type="SMART" id="SM00360">
    <property type="entry name" value="RRM"/>
    <property type="match status" value="1"/>
</dbReference>
<evidence type="ECO:0000313" key="7">
    <source>
        <dbReference type="Proteomes" id="UP000215914"/>
    </source>
</evidence>
<dbReference type="EMBL" id="MNCJ02000318">
    <property type="protein sequence ID" value="KAF5815065.1"/>
    <property type="molecule type" value="Genomic_DNA"/>
</dbReference>
<reference evidence="6" key="2">
    <citation type="submission" date="2020-06" db="EMBL/GenBank/DDBJ databases">
        <title>Helianthus annuus Genome sequencing and assembly Release 2.</title>
        <authorList>
            <person name="Gouzy J."/>
            <person name="Langlade N."/>
            <person name="Munos S."/>
        </authorList>
    </citation>
    <scope>NUCLEOTIDE SEQUENCE</scope>
    <source>
        <tissue evidence="6">Leaves</tissue>
    </source>
</reference>
<name>A0A9K3JIC0_HELAN</name>
<dbReference type="Pfam" id="PF00076">
    <property type="entry name" value="RRM_1"/>
    <property type="match status" value="1"/>
</dbReference>
<evidence type="ECO:0000256" key="2">
    <source>
        <dbReference type="ARBA" id="ARBA00022728"/>
    </source>
</evidence>
<reference evidence="6" key="1">
    <citation type="journal article" date="2017" name="Nature">
        <title>The sunflower genome provides insights into oil metabolism, flowering and Asterid evolution.</title>
        <authorList>
            <person name="Badouin H."/>
            <person name="Gouzy J."/>
            <person name="Grassa C.J."/>
            <person name="Murat F."/>
            <person name="Staton S.E."/>
            <person name="Cottret L."/>
            <person name="Lelandais-Briere C."/>
            <person name="Owens G.L."/>
            <person name="Carrere S."/>
            <person name="Mayjonade B."/>
            <person name="Legrand L."/>
            <person name="Gill N."/>
            <person name="Kane N.C."/>
            <person name="Bowers J.E."/>
            <person name="Hubner S."/>
            <person name="Bellec A."/>
            <person name="Berard A."/>
            <person name="Berges H."/>
            <person name="Blanchet N."/>
            <person name="Boniface M.C."/>
            <person name="Brunel D."/>
            <person name="Catrice O."/>
            <person name="Chaidir N."/>
            <person name="Claudel C."/>
            <person name="Donnadieu C."/>
            <person name="Faraut T."/>
            <person name="Fievet G."/>
            <person name="Helmstetter N."/>
            <person name="King M."/>
            <person name="Knapp S.J."/>
            <person name="Lai Z."/>
            <person name="Le Paslier M.C."/>
            <person name="Lippi Y."/>
            <person name="Lorenzon L."/>
            <person name="Mandel J.R."/>
            <person name="Marage G."/>
            <person name="Marchand G."/>
            <person name="Marquand E."/>
            <person name="Bret-Mestries E."/>
            <person name="Morien E."/>
            <person name="Nambeesan S."/>
            <person name="Nguyen T."/>
            <person name="Pegot-Espagnet P."/>
            <person name="Pouilly N."/>
            <person name="Raftis F."/>
            <person name="Sallet E."/>
            <person name="Schiex T."/>
            <person name="Thomas J."/>
            <person name="Vandecasteele C."/>
            <person name="Vares D."/>
            <person name="Vear F."/>
            <person name="Vautrin S."/>
            <person name="Crespi M."/>
            <person name="Mangin B."/>
            <person name="Burke J.M."/>
            <person name="Salse J."/>
            <person name="Munos S."/>
            <person name="Vincourt P."/>
            <person name="Rieseberg L.H."/>
            <person name="Langlade N.B."/>
        </authorList>
    </citation>
    <scope>NUCLEOTIDE SEQUENCE</scope>
    <source>
        <tissue evidence="6">Leaves</tissue>
    </source>
</reference>
<dbReference type="PANTHER" id="PTHR23147">
    <property type="entry name" value="SERINE/ARGININE RICH SPLICING FACTOR"/>
    <property type="match status" value="1"/>
</dbReference>
<evidence type="ECO:0000259" key="5">
    <source>
        <dbReference type="PROSITE" id="PS50102"/>
    </source>
</evidence>
<dbReference type="Proteomes" id="UP000215914">
    <property type="component" value="Unassembled WGS sequence"/>
</dbReference>
<gene>
    <name evidence="6" type="ORF">HanXRQr2_Chr03g0118611</name>
</gene>
<dbReference type="SUPFAM" id="SSF54928">
    <property type="entry name" value="RNA-binding domain, RBD"/>
    <property type="match status" value="1"/>
</dbReference>
<accession>A0A9K3JIC0</accession>
<dbReference type="GO" id="GO:0003723">
    <property type="term" value="F:RNA binding"/>
    <property type="evidence" value="ECO:0007669"/>
    <property type="project" value="UniProtKB-UniRule"/>
</dbReference>
<dbReference type="CDD" id="cd00590">
    <property type="entry name" value="RRM_SF"/>
    <property type="match status" value="1"/>
</dbReference>
<dbReference type="GO" id="GO:0005681">
    <property type="term" value="C:spliceosomal complex"/>
    <property type="evidence" value="ECO:0007669"/>
    <property type="project" value="UniProtKB-KW"/>
</dbReference>
<dbReference type="AlphaFoldDB" id="A0A9K3JIC0"/>
<dbReference type="PROSITE" id="PS50102">
    <property type="entry name" value="RRM"/>
    <property type="match status" value="1"/>
</dbReference>
<dbReference type="GO" id="GO:0006397">
    <property type="term" value="P:mRNA processing"/>
    <property type="evidence" value="ECO:0007669"/>
    <property type="project" value="UniProtKB-KW"/>
</dbReference>
<protein>
    <submittedName>
        <fullName evidence="6">RNA recognition motif domain, nucleotide-binding alpha-beta plait domain superfamily</fullName>
    </submittedName>
</protein>
<keyword evidence="3" id="KW-0508">mRNA splicing</keyword>
<comment type="caution">
    <text evidence="6">The sequence shown here is derived from an EMBL/GenBank/DDBJ whole genome shotgun (WGS) entry which is preliminary data.</text>
</comment>
<proteinExistence type="predicted"/>
<dbReference type="GO" id="GO:0008380">
    <property type="term" value="P:RNA splicing"/>
    <property type="evidence" value="ECO:0007669"/>
    <property type="project" value="UniProtKB-KW"/>
</dbReference>
<evidence type="ECO:0000313" key="6">
    <source>
        <dbReference type="EMBL" id="KAF5815065.1"/>
    </source>
</evidence>
<dbReference type="Gramene" id="mRNA:HanXRQr2_Chr03g0118611">
    <property type="protein sequence ID" value="CDS:HanXRQr2_Chr03g0118611.1"/>
    <property type="gene ID" value="HanXRQr2_Chr03g0118611"/>
</dbReference>
<organism evidence="6 7">
    <name type="scientific">Helianthus annuus</name>
    <name type="common">Common sunflower</name>
    <dbReference type="NCBI Taxonomy" id="4232"/>
    <lineage>
        <taxon>Eukaryota</taxon>
        <taxon>Viridiplantae</taxon>
        <taxon>Streptophyta</taxon>
        <taxon>Embryophyta</taxon>
        <taxon>Tracheophyta</taxon>
        <taxon>Spermatophyta</taxon>
        <taxon>Magnoliopsida</taxon>
        <taxon>eudicotyledons</taxon>
        <taxon>Gunneridae</taxon>
        <taxon>Pentapetalae</taxon>
        <taxon>asterids</taxon>
        <taxon>campanulids</taxon>
        <taxon>Asterales</taxon>
        <taxon>Asteraceae</taxon>
        <taxon>Asteroideae</taxon>
        <taxon>Heliantheae alliance</taxon>
        <taxon>Heliantheae</taxon>
        <taxon>Helianthus</taxon>
    </lineage>
</organism>
<keyword evidence="4" id="KW-0694">RNA-binding</keyword>
<sequence length="233" mass="25350">MDGDPIYPGSRNIIKFFISNLPEGCTPWELRCGLSGYGDISDTYVARKRDKNGSRFGFASFKDVKDKAEVLKSLKGAKLGGCKLKVNIARFALENGGGLGQPVGDNLRPKMANVGANPGGDVRMSSFRDFRSFRDVLGKRKEKEDGGSSGAFQDSGKMVVAPDRTNAMQELKGVAVVGRTVDLETLVDLDHLLRIAKVSYGQIQYLGGLSVIISFREEPAARVFLEAKELWGP</sequence>
<keyword evidence="7" id="KW-1185">Reference proteome</keyword>
<dbReference type="InterPro" id="IPR035979">
    <property type="entry name" value="RBD_domain_sf"/>
</dbReference>
<evidence type="ECO:0000256" key="1">
    <source>
        <dbReference type="ARBA" id="ARBA00022664"/>
    </source>
</evidence>
<keyword evidence="2" id="KW-0747">Spliceosome</keyword>
<dbReference type="InterPro" id="IPR000504">
    <property type="entry name" value="RRM_dom"/>
</dbReference>
<evidence type="ECO:0000256" key="4">
    <source>
        <dbReference type="PROSITE-ProRule" id="PRU00176"/>
    </source>
</evidence>
<keyword evidence="1" id="KW-0507">mRNA processing</keyword>
<dbReference type="Gene3D" id="3.30.70.330">
    <property type="match status" value="1"/>
</dbReference>
<evidence type="ECO:0000256" key="3">
    <source>
        <dbReference type="ARBA" id="ARBA00023187"/>
    </source>
</evidence>
<dbReference type="InterPro" id="IPR012677">
    <property type="entry name" value="Nucleotide-bd_a/b_plait_sf"/>
</dbReference>
<feature type="domain" description="RRM" evidence="5">
    <location>
        <begin position="14"/>
        <end position="91"/>
    </location>
</feature>